<feature type="transmembrane region" description="Helical" evidence="2">
    <location>
        <begin position="184"/>
        <end position="207"/>
    </location>
</feature>
<dbReference type="Proteomes" id="UP001374893">
    <property type="component" value="Chromosome"/>
</dbReference>
<feature type="transmembrane region" description="Helical" evidence="2">
    <location>
        <begin position="227"/>
        <end position="249"/>
    </location>
</feature>
<evidence type="ECO:0000256" key="1">
    <source>
        <dbReference type="SAM" id="MobiDB-lite"/>
    </source>
</evidence>
<keyword evidence="4" id="KW-1185">Reference proteome</keyword>
<protein>
    <submittedName>
        <fullName evidence="3">Uncharacterized protein</fullName>
    </submittedName>
</protein>
<name>A0ABN6H9I8_9BACT</name>
<dbReference type="EMBL" id="AP024702">
    <property type="protein sequence ID" value="BCX50280.1"/>
    <property type="molecule type" value="Genomic_DNA"/>
</dbReference>
<sequence>MSPLPERRKTPEELAALRESLGISADGPPPGAPGVRREEPAEEEGAADELKAAVFEKAPVPSAEEQQIELARESLPAKQEKPVEEPTPEPEAVEEPPASEAVTERSAKEPTVPLKAPKAVGTHSLRKSRGLVVDQPKQVRHREDGSLPVRRHTDEELTRLRRIEAPANEAPAMYLAKQTAPLPVVLLLYGLALIGVSVGVLDLLWISKSPIMDLPFGWLQEFAAAEWRTRAVFITLAATAGILLLGAAWISLLKKLSMHHAGFLTIIAVLVLVFGTLYFFPELHGA</sequence>
<gene>
    <name evidence="3" type="ORF">HAHE_41880</name>
</gene>
<feature type="compositionally biased region" description="Basic and acidic residues" evidence="1">
    <location>
        <begin position="1"/>
        <end position="16"/>
    </location>
</feature>
<organism evidence="3 4">
    <name type="scientific">Haloferula helveola</name>
    <dbReference type="NCBI Taxonomy" id="490095"/>
    <lineage>
        <taxon>Bacteria</taxon>
        <taxon>Pseudomonadati</taxon>
        <taxon>Verrucomicrobiota</taxon>
        <taxon>Verrucomicrobiia</taxon>
        <taxon>Verrucomicrobiales</taxon>
        <taxon>Verrucomicrobiaceae</taxon>
        <taxon>Haloferula</taxon>
    </lineage>
</organism>
<reference evidence="3 4" key="1">
    <citation type="submission" date="2021-06" db="EMBL/GenBank/DDBJ databases">
        <title>Complete genome of Haloferula helveola possessing various polysaccharide degrading enzymes.</title>
        <authorList>
            <person name="Takami H."/>
            <person name="Huang C."/>
            <person name="Hamasaki K."/>
        </authorList>
    </citation>
    <scope>NUCLEOTIDE SEQUENCE [LARGE SCALE GENOMIC DNA]</scope>
    <source>
        <strain evidence="3 4">CN-1</strain>
    </source>
</reference>
<proteinExistence type="predicted"/>
<accession>A0ABN6H9I8</accession>
<evidence type="ECO:0000256" key="2">
    <source>
        <dbReference type="SAM" id="Phobius"/>
    </source>
</evidence>
<evidence type="ECO:0000313" key="4">
    <source>
        <dbReference type="Proteomes" id="UP001374893"/>
    </source>
</evidence>
<evidence type="ECO:0000313" key="3">
    <source>
        <dbReference type="EMBL" id="BCX50280.1"/>
    </source>
</evidence>
<keyword evidence="2" id="KW-1133">Transmembrane helix</keyword>
<feature type="region of interest" description="Disordered" evidence="1">
    <location>
        <begin position="1"/>
        <end position="120"/>
    </location>
</feature>
<keyword evidence="2" id="KW-0812">Transmembrane</keyword>
<feature type="transmembrane region" description="Helical" evidence="2">
    <location>
        <begin position="261"/>
        <end position="280"/>
    </location>
</feature>
<dbReference type="RefSeq" id="WP_338687256.1">
    <property type="nucleotide sequence ID" value="NZ_AP024702.1"/>
</dbReference>
<keyword evidence="2" id="KW-0472">Membrane</keyword>